<dbReference type="AlphaFoldDB" id="A0A3M7SZ14"/>
<sequence>MNESLLVGQACTKYNYLQINYQCLPNLPTKNICANSRSELSHAYIVTPDFPNKLTAGANCECTLSTNFENGQILLRRLDMKLPNDHENQKCGGTYLEINENDKSTERKCGYVREAGSIFGSGSKKLKLNFYTGENDNFYDSGFWLEVLGKKLKIW</sequence>
<gene>
    <name evidence="4" type="ORF">BpHYR1_010727</name>
</gene>
<dbReference type="EMBL" id="REGN01000570">
    <property type="protein sequence ID" value="RNA40899.1"/>
    <property type="molecule type" value="Genomic_DNA"/>
</dbReference>
<evidence type="ECO:0000259" key="3">
    <source>
        <dbReference type="PROSITE" id="PS01180"/>
    </source>
</evidence>
<name>A0A3M7SZ14_BRAPC</name>
<dbReference type="OrthoDB" id="431034at2759"/>
<accession>A0A3M7SZ14</accession>
<reference evidence="4 5" key="1">
    <citation type="journal article" date="2018" name="Sci. Rep.">
        <title>Genomic signatures of local adaptation to the degree of environmental predictability in rotifers.</title>
        <authorList>
            <person name="Franch-Gras L."/>
            <person name="Hahn C."/>
            <person name="Garcia-Roger E.M."/>
            <person name="Carmona M.J."/>
            <person name="Serra M."/>
            <person name="Gomez A."/>
        </authorList>
    </citation>
    <scope>NUCLEOTIDE SEQUENCE [LARGE SCALE GENOMIC DNA]</scope>
    <source>
        <strain evidence="4">HYR1</strain>
    </source>
</reference>
<keyword evidence="1" id="KW-1015">Disulfide bond</keyword>
<feature type="domain" description="CUB" evidence="3">
    <location>
        <begin position="33"/>
        <end position="150"/>
    </location>
</feature>
<evidence type="ECO:0000256" key="1">
    <source>
        <dbReference type="ARBA" id="ARBA00023157"/>
    </source>
</evidence>
<protein>
    <recommendedName>
        <fullName evidence="3">CUB domain-containing protein</fullName>
    </recommendedName>
</protein>
<keyword evidence="5" id="KW-1185">Reference proteome</keyword>
<evidence type="ECO:0000256" key="2">
    <source>
        <dbReference type="PROSITE-ProRule" id="PRU00059"/>
    </source>
</evidence>
<evidence type="ECO:0000313" key="5">
    <source>
        <dbReference type="Proteomes" id="UP000276133"/>
    </source>
</evidence>
<dbReference type="InterPro" id="IPR000859">
    <property type="entry name" value="CUB_dom"/>
</dbReference>
<dbReference type="SUPFAM" id="SSF49854">
    <property type="entry name" value="Spermadhesin, CUB domain"/>
    <property type="match status" value="1"/>
</dbReference>
<dbReference type="Gene3D" id="2.60.120.290">
    <property type="entry name" value="Spermadhesin, CUB domain"/>
    <property type="match status" value="1"/>
</dbReference>
<comment type="caution">
    <text evidence="2">Lacks conserved residue(s) required for the propagation of feature annotation.</text>
</comment>
<comment type="caution">
    <text evidence="4">The sequence shown here is derived from an EMBL/GenBank/DDBJ whole genome shotgun (WGS) entry which is preliminary data.</text>
</comment>
<organism evidence="4 5">
    <name type="scientific">Brachionus plicatilis</name>
    <name type="common">Marine rotifer</name>
    <name type="synonym">Brachionus muelleri</name>
    <dbReference type="NCBI Taxonomy" id="10195"/>
    <lineage>
        <taxon>Eukaryota</taxon>
        <taxon>Metazoa</taxon>
        <taxon>Spiralia</taxon>
        <taxon>Gnathifera</taxon>
        <taxon>Rotifera</taxon>
        <taxon>Eurotatoria</taxon>
        <taxon>Monogononta</taxon>
        <taxon>Pseudotrocha</taxon>
        <taxon>Ploima</taxon>
        <taxon>Brachionidae</taxon>
        <taxon>Brachionus</taxon>
    </lineage>
</organism>
<dbReference type="Proteomes" id="UP000276133">
    <property type="component" value="Unassembled WGS sequence"/>
</dbReference>
<dbReference type="PROSITE" id="PS01180">
    <property type="entry name" value="CUB"/>
    <property type="match status" value="1"/>
</dbReference>
<evidence type="ECO:0000313" key="4">
    <source>
        <dbReference type="EMBL" id="RNA40899.1"/>
    </source>
</evidence>
<proteinExistence type="predicted"/>
<dbReference type="InterPro" id="IPR035914">
    <property type="entry name" value="Sperma_CUB_dom_sf"/>
</dbReference>
<dbReference type="Pfam" id="PF00431">
    <property type="entry name" value="CUB"/>
    <property type="match status" value="1"/>
</dbReference>